<dbReference type="InterPro" id="IPR002514">
    <property type="entry name" value="Transposase_8"/>
</dbReference>
<dbReference type="InterPro" id="IPR036388">
    <property type="entry name" value="WH-like_DNA-bd_sf"/>
</dbReference>
<accession>A0A9X1ZIY2</accession>
<organism evidence="3 4">
    <name type="scientific">Shewanella algicola</name>
    <dbReference type="NCBI Taxonomy" id="640633"/>
    <lineage>
        <taxon>Bacteria</taxon>
        <taxon>Pseudomonadati</taxon>
        <taxon>Pseudomonadota</taxon>
        <taxon>Gammaproteobacteria</taxon>
        <taxon>Alteromonadales</taxon>
        <taxon>Shewanellaceae</taxon>
        <taxon>Shewanella</taxon>
    </lineage>
</organism>
<dbReference type="Gene3D" id="3.30.420.10">
    <property type="entry name" value="Ribonuclease H-like superfamily/Ribonuclease H"/>
    <property type="match status" value="1"/>
</dbReference>
<dbReference type="Pfam" id="PF13683">
    <property type="entry name" value="rve_3"/>
    <property type="match status" value="1"/>
</dbReference>
<dbReference type="PANTHER" id="PTHR47515:SF2">
    <property type="entry name" value="INTEGRASE CORE DOMAIN PROTEIN"/>
    <property type="match status" value="1"/>
</dbReference>
<evidence type="ECO:0000259" key="2">
    <source>
        <dbReference type="PROSITE" id="PS50994"/>
    </source>
</evidence>
<dbReference type="InterPro" id="IPR048020">
    <property type="entry name" value="Transpos_IS3"/>
</dbReference>
<dbReference type="InterPro" id="IPR012337">
    <property type="entry name" value="RNaseH-like_sf"/>
</dbReference>
<dbReference type="InterPro" id="IPR036397">
    <property type="entry name" value="RNaseH_sf"/>
</dbReference>
<gene>
    <name evidence="3" type="ORF">L2749_21890</name>
</gene>
<proteinExistence type="inferred from homology"/>
<dbReference type="RefSeq" id="WP_229780251.1">
    <property type="nucleotide sequence ID" value="NZ_BMQI01000108.1"/>
</dbReference>
<dbReference type="Gene3D" id="1.10.10.10">
    <property type="entry name" value="Winged helix-like DNA-binding domain superfamily/Winged helix DNA-binding domain"/>
    <property type="match status" value="1"/>
</dbReference>
<dbReference type="Proteomes" id="UP001139408">
    <property type="component" value="Unassembled WGS sequence"/>
</dbReference>
<dbReference type="EMBL" id="JAKILJ010000104">
    <property type="protein sequence ID" value="MCL1107848.1"/>
    <property type="molecule type" value="Genomic_DNA"/>
</dbReference>
<name>A0A9X1ZIY2_9GAMM</name>
<feature type="domain" description="Integrase catalytic" evidence="2">
    <location>
        <begin position="193"/>
        <end position="360"/>
    </location>
</feature>
<comment type="caution">
    <text evidence="3">The sequence shown here is derived from an EMBL/GenBank/DDBJ whole genome shotgun (WGS) entry which is preliminary data.</text>
</comment>
<dbReference type="GO" id="GO:0004803">
    <property type="term" value="F:transposase activity"/>
    <property type="evidence" value="ECO:0007669"/>
    <property type="project" value="InterPro"/>
</dbReference>
<evidence type="ECO:0000313" key="3">
    <source>
        <dbReference type="EMBL" id="MCL1107848.1"/>
    </source>
</evidence>
<sequence>MKKTRFTESQIINILKEGESGALTVPELCRKHNVGQSTYYKWKSKYGGMQASDLTRMRELEAENAKLKKMFADVSLQNMALKDIVEKKPIKPAERKVLAHYAINEFGLGVVLACDALSISRCTFYYQLKRIDDNDIIEAVSDIAEKHRAYGFRKIFKRLRLLGHKWNHKRVYRVYCGLKLNLRRKGKKRLPSREPEPLTVPVKANECWSMDFMSDNLFSGKSFRTFNVIDDYHREALAIEVDSSLPAQRVIRVLDRIAAYRGYPKRLRQDNGPEFISHALEMWAEQHGIKLDFIKPGKPTQNAFIERFNRTYRNEVLDCYLFNSLTEVREITDSWLEEYNYDRPHESLNDLPPKMYERLNEENSLKI</sequence>
<evidence type="ECO:0000256" key="1">
    <source>
        <dbReference type="ARBA" id="ARBA00009964"/>
    </source>
</evidence>
<dbReference type="InterPro" id="IPR001584">
    <property type="entry name" value="Integrase_cat-core"/>
</dbReference>
<dbReference type="NCBIfam" id="NF033516">
    <property type="entry name" value="transpos_IS3"/>
    <property type="match status" value="1"/>
</dbReference>
<dbReference type="Pfam" id="PF01527">
    <property type="entry name" value="HTH_Tnp_1"/>
    <property type="match status" value="1"/>
</dbReference>
<comment type="similarity">
    <text evidence="1">Belongs to the transposase 8 family.</text>
</comment>
<dbReference type="GO" id="GO:0003677">
    <property type="term" value="F:DNA binding"/>
    <property type="evidence" value="ECO:0007669"/>
    <property type="project" value="InterPro"/>
</dbReference>
<dbReference type="Pfam" id="PF13276">
    <property type="entry name" value="HTH_21"/>
    <property type="match status" value="1"/>
</dbReference>
<protein>
    <submittedName>
        <fullName evidence="3">IS3 family transposase</fullName>
    </submittedName>
</protein>
<dbReference type="PROSITE" id="PS50994">
    <property type="entry name" value="INTEGRASE"/>
    <property type="match status" value="1"/>
</dbReference>
<dbReference type="AlphaFoldDB" id="A0A9X1ZIY2"/>
<dbReference type="GO" id="GO:0015074">
    <property type="term" value="P:DNA integration"/>
    <property type="evidence" value="ECO:0007669"/>
    <property type="project" value="InterPro"/>
</dbReference>
<dbReference type="SUPFAM" id="SSF53098">
    <property type="entry name" value="Ribonuclease H-like"/>
    <property type="match status" value="1"/>
</dbReference>
<reference evidence="3" key="1">
    <citation type="submission" date="2022-01" db="EMBL/GenBank/DDBJ databases">
        <title>Whole genome-based taxonomy of the Shewanellaceae.</title>
        <authorList>
            <person name="Martin-Rodriguez A.J."/>
        </authorList>
    </citation>
    <scope>NUCLEOTIDE SEQUENCE</scope>
    <source>
        <strain evidence="3">DSM 23803</strain>
    </source>
</reference>
<dbReference type="PANTHER" id="PTHR47515">
    <property type="entry name" value="LOW CALCIUM RESPONSE LOCUS PROTEIN T"/>
    <property type="match status" value="1"/>
</dbReference>
<dbReference type="InterPro" id="IPR025948">
    <property type="entry name" value="HTH-like_dom"/>
</dbReference>
<dbReference type="SUPFAM" id="SSF46689">
    <property type="entry name" value="Homeodomain-like"/>
    <property type="match status" value="1"/>
</dbReference>
<evidence type="ECO:0000313" key="4">
    <source>
        <dbReference type="Proteomes" id="UP001139408"/>
    </source>
</evidence>
<dbReference type="GO" id="GO:0006313">
    <property type="term" value="P:DNA transposition"/>
    <property type="evidence" value="ECO:0007669"/>
    <property type="project" value="InterPro"/>
</dbReference>
<dbReference type="InterPro" id="IPR009057">
    <property type="entry name" value="Homeodomain-like_sf"/>
</dbReference>
<keyword evidence="4" id="KW-1185">Reference proteome</keyword>